<evidence type="ECO:0000256" key="2">
    <source>
        <dbReference type="ARBA" id="ARBA00023125"/>
    </source>
</evidence>
<dbReference type="Gene3D" id="1.10.10.60">
    <property type="entry name" value="Homeodomain-like"/>
    <property type="match status" value="2"/>
</dbReference>
<proteinExistence type="predicted"/>
<feature type="domain" description="Myb-like" evidence="5">
    <location>
        <begin position="338"/>
        <end position="397"/>
    </location>
</feature>
<dbReference type="InterPro" id="IPR001005">
    <property type="entry name" value="SANT/Myb"/>
</dbReference>
<keyword evidence="2" id="KW-0238">DNA-binding</keyword>
<dbReference type="GO" id="GO:0001006">
    <property type="term" value="F:RNA polymerase III type 3 promoter sequence-specific DNA binding"/>
    <property type="evidence" value="ECO:0007669"/>
    <property type="project" value="TreeGrafter"/>
</dbReference>
<dbReference type="EMBL" id="UYRS01018596">
    <property type="protein sequence ID" value="VDK38121.1"/>
    <property type="molecule type" value="Genomic_DNA"/>
</dbReference>
<keyword evidence="1" id="KW-0805">Transcription regulation</keyword>
<dbReference type="GO" id="GO:0000978">
    <property type="term" value="F:RNA polymerase II cis-regulatory region sequence-specific DNA binding"/>
    <property type="evidence" value="ECO:0007669"/>
    <property type="project" value="TreeGrafter"/>
</dbReference>
<dbReference type="InterPro" id="IPR017930">
    <property type="entry name" value="Myb_dom"/>
</dbReference>
<protein>
    <submittedName>
        <fullName evidence="9">Myb-like DNA-binding domain protein</fullName>
    </submittedName>
</protein>
<dbReference type="Pfam" id="PF13921">
    <property type="entry name" value="Myb_DNA-bind_6"/>
    <property type="match status" value="1"/>
</dbReference>
<dbReference type="CDD" id="cd00167">
    <property type="entry name" value="SANT"/>
    <property type="match status" value="2"/>
</dbReference>
<dbReference type="PROSITE" id="PS50090">
    <property type="entry name" value="MYB_LIKE"/>
    <property type="match status" value="3"/>
</dbReference>
<dbReference type="SUPFAM" id="SSF46689">
    <property type="entry name" value="Homeodomain-like"/>
    <property type="match status" value="2"/>
</dbReference>
<dbReference type="Pfam" id="PF00249">
    <property type="entry name" value="Myb_DNA-binding"/>
    <property type="match status" value="1"/>
</dbReference>
<feature type="domain" description="Myb-like" evidence="5">
    <location>
        <begin position="283"/>
        <end position="336"/>
    </location>
</feature>
<evidence type="ECO:0000313" key="9">
    <source>
        <dbReference type="WBParaSite" id="TASK_0000727801-mRNA-1"/>
    </source>
</evidence>
<keyword evidence="3" id="KW-0804">Transcription</keyword>
<dbReference type="Proteomes" id="UP000282613">
    <property type="component" value="Unassembled WGS sequence"/>
</dbReference>
<evidence type="ECO:0000256" key="1">
    <source>
        <dbReference type="ARBA" id="ARBA00023015"/>
    </source>
</evidence>
<evidence type="ECO:0000256" key="3">
    <source>
        <dbReference type="ARBA" id="ARBA00023163"/>
    </source>
</evidence>
<evidence type="ECO:0000256" key="4">
    <source>
        <dbReference type="ARBA" id="ARBA00023242"/>
    </source>
</evidence>
<dbReference type="PANTHER" id="PTHR46621:SF1">
    <property type="entry name" value="SNRNA-ACTIVATING PROTEIN COMPLEX SUBUNIT 4"/>
    <property type="match status" value="1"/>
</dbReference>
<keyword evidence="8" id="KW-1185">Reference proteome</keyword>
<reference evidence="7 8" key="2">
    <citation type="submission" date="2018-11" db="EMBL/GenBank/DDBJ databases">
        <authorList>
            <consortium name="Pathogen Informatics"/>
        </authorList>
    </citation>
    <scope>NUCLEOTIDE SEQUENCE [LARGE SCALE GENOMIC DNA]</scope>
</reference>
<feature type="domain" description="HTH myb-type" evidence="6">
    <location>
        <begin position="283"/>
        <end position="340"/>
    </location>
</feature>
<evidence type="ECO:0000313" key="8">
    <source>
        <dbReference type="Proteomes" id="UP000282613"/>
    </source>
</evidence>
<dbReference type="PANTHER" id="PTHR46621">
    <property type="entry name" value="SNRNA-ACTIVATING PROTEIN COMPLEX SUBUNIT 4"/>
    <property type="match status" value="1"/>
</dbReference>
<name>A0A158R9H8_TAEAS</name>
<evidence type="ECO:0000259" key="5">
    <source>
        <dbReference type="PROSITE" id="PS50090"/>
    </source>
</evidence>
<dbReference type="AlphaFoldDB" id="A0A158R9H8"/>
<dbReference type="STRING" id="60517.A0A158R9H8"/>
<dbReference type="PROSITE" id="PS51294">
    <property type="entry name" value="HTH_MYB"/>
    <property type="match status" value="1"/>
</dbReference>
<dbReference type="SMART" id="SM00717">
    <property type="entry name" value="SANT"/>
    <property type="match status" value="4"/>
</dbReference>
<dbReference type="WBParaSite" id="TASK_0000727801-mRNA-1">
    <property type="protein sequence ID" value="TASK_0000727801-mRNA-1"/>
    <property type="gene ID" value="TASK_0000727801"/>
</dbReference>
<dbReference type="GO" id="GO:0042795">
    <property type="term" value="P:snRNA transcription by RNA polymerase II"/>
    <property type="evidence" value="ECO:0007669"/>
    <property type="project" value="TreeGrafter"/>
</dbReference>
<dbReference type="InterPro" id="IPR009057">
    <property type="entry name" value="Homeodomain-like_sf"/>
</dbReference>
<evidence type="ECO:0000313" key="7">
    <source>
        <dbReference type="EMBL" id="VDK38121.1"/>
    </source>
</evidence>
<feature type="domain" description="Myb-like" evidence="5">
    <location>
        <begin position="400"/>
        <end position="470"/>
    </location>
</feature>
<accession>A0A158R9H8</accession>
<evidence type="ECO:0000259" key="6">
    <source>
        <dbReference type="PROSITE" id="PS51294"/>
    </source>
</evidence>
<dbReference type="InterPro" id="IPR051575">
    <property type="entry name" value="Myb-like_DNA-bd"/>
</dbReference>
<reference evidence="9" key="1">
    <citation type="submission" date="2016-04" db="UniProtKB">
        <authorList>
            <consortium name="WormBaseParasite"/>
        </authorList>
    </citation>
    <scope>IDENTIFICATION</scope>
</reference>
<gene>
    <name evidence="7" type="ORF">TASK_LOCUS7279</name>
</gene>
<organism evidence="9">
    <name type="scientific">Taenia asiatica</name>
    <name type="common">Asian tapeworm</name>
    <dbReference type="NCBI Taxonomy" id="60517"/>
    <lineage>
        <taxon>Eukaryota</taxon>
        <taxon>Metazoa</taxon>
        <taxon>Spiralia</taxon>
        <taxon>Lophotrochozoa</taxon>
        <taxon>Platyhelminthes</taxon>
        <taxon>Cestoda</taxon>
        <taxon>Eucestoda</taxon>
        <taxon>Cyclophyllidea</taxon>
        <taxon>Taeniidae</taxon>
        <taxon>Taenia</taxon>
    </lineage>
</organism>
<sequence length="1125" mass="127047">MDCGQNCSSGISRILDKEAAVRCIVLNETSQGLIREAVSCIEAEIAQLRKEVSVCLLCYCKQVESLDNDKVIDASYVNAKANYVYRPFFRAEGNMCPPLNVDTQARLRLKETNVADDLNTTLHKLTQSETIKLLLALVDCYRISLQRKLNEQIENYTESLTHLEKSFTERQQIYYKLQSAEKKLNHSKNILPTALPKEIVNCIASLSNAINESAYWHNKFDKFVKLKQSDAEGTSISMAEWISILNNAHNVLTDNDWNYISLHVLKSVKSAKFCRLYWLHRLRPEIGRGLWSTDELDALECAVKEYGPYGRWQQISERLNCGRTAFSCFKAWHKYLNPQHPSRAHWSPDEDESLDLIVDDELLHECKAISLIDWGVVSARLQTRSAIACQRRYYERHQLTRSSPKTPFSPEEDLALLIAIQRLGTGGGHYGWGNAGENPGNLGTWSVIAAQLPGGRRTAKECELRHNQLCEKFQPWSCAETRRLFEFSSRVSETTNNETGPFIAVNILPYFPGRPMSALLNRLRDCRALASILKRLRRFPNQSAIVDDFLSSTDFEPLRPHLFNSRSIFGEWLKDLRQLGVPNPEAYALSRILAWRPRKSYKPPEGQKHSFKAEMNHEFNQLLLDLEERLLLPSKSELSNANSNGSTAGIPAQPSLPSDKQLGVLGVARLINSYQLKPALFALLSTEIARRMNQPVPDVPSLDQDRGDGKRKIKPLTHHINEGASASVHEVGERLLKDRSFFNKVLDRVLSSNETASQAYNSHNPRILDLMAPELAGDMLFFAQQVDEDSSLDPSKSRSHECKHMARRIPRSKLQRILRIRQILLKSRVPSIKSGSLKTPWAMPFTEVGRTDHDQCKIPFLIQLPDPLQKCVSESSNWVTDNVIPFVAKCLGVSDSSSEGRRNGPYVRVERGDLGIKLIPPNLATISALKALLMKLPELQKTAGGNALRVLRCRANCNFFDRPSASSVIIPTDAQLNSIIEDRPDVAALLSSWKHRLFVLRCFALFLWPCLLANMSAHDILDRSLTLLWEQSRTLANVESAPKGSRRLPTTTSLKHALETDGLKDEMPPSKRYLRAKKVSNPTKFPDSWIHLNVDCDANFNVHCELPTSVEELVRAGFSPSGFCT</sequence>
<dbReference type="GO" id="GO:0019185">
    <property type="term" value="C:snRNA-activating protein complex"/>
    <property type="evidence" value="ECO:0007669"/>
    <property type="project" value="TreeGrafter"/>
</dbReference>
<dbReference type="GO" id="GO:0042796">
    <property type="term" value="P:snRNA transcription by RNA polymerase III"/>
    <property type="evidence" value="ECO:0007669"/>
    <property type="project" value="TreeGrafter"/>
</dbReference>
<dbReference type="OrthoDB" id="2143914at2759"/>
<keyword evidence="4" id="KW-0539">Nucleus</keyword>